<reference evidence="2 3" key="1">
    <citation type="submission" date="2018-05" db="EMBL/GenBank/DDBJ databases">
        <title>Draft genome sequence of Scytalidium lignicola DSM 105466, a ubiquitous saprotrophic fungus.</title>
        <authorList>
            <person name="Buettner E."/>
            <person name="Gebauer A.M."/>
            <person name="Hofrichter M."/>
            <person name="Liers C."/>
            <person name="Kellner H."/>
        </authorList>
    </citation>
    <scope>NUCLEOTIDE SEQUENCE [LARGE SCALE GENOMIC DNA]</scope>
    <source>
        <strain evidence="2 3">DSM 105466</strain>
    </source>
</reference>
<organism evidence="2 3">
    <name type="scientific">Scytalidium lignicola</name>
    <name type="common">Hyphomycete</name>
    <dbReference type="NCBI Taxonomy" id="5539"/>
    <lineage>
        <taxon>Eukaryota</taxon>
        <taxon>Fungi</taxon>
        <taxon>Dikarya</taxon>
        <taxon>Ascomycota</taxon>
        <taxon>Pezizomycotina</taxon>
        <taxon>Leotiomycetes</taxon>
        <taxon>Leotiomycetes incertae sedis</taxon>
        <taxon>Scytalidium</taxon>
    </lineage>
</organism>
<gene>
    <name evidence="2" type="ORF">B7463_g4250</name>
</gene>
<dbReference type="SMART" id="SM01100">
    <property type="entry name" value="CRAL_TRIO_N"/>
    <property type="match status" value="1"/>
</dbReference>
<dbReference type="PROSITE" id="PS50191">
    <property type="entry name" value="CRAL_TRIO"/>
    <property type="match status" value="1"/>
</dbReference>
<dbReference type="OrthoDB" id="30289at2759"/>
<keyword evidence="3" id="KW-1185">Reference proteome</keyword>
<dbReference type="Gene3D" id="1.10.8.20">
    <property type="entry name" value="N-terminal domain of phosphatidylinositol transfer protein sec14p"/>
    <property type="match status" value="1"/>
</dbReference>
<accession>A0A3E2HFE7</accession>
<dbReference type="Gene3D" id="3.40.525.10">
    <property type="entry name" value="CRAL-TRIO lipid binding domain"/>
    <property type="match status" value="1"/>
</dbReference>
<dbReference type="CDD" id="cd00170">
    <property type="entry name" value="SEC14"/>
    <property type="match status" value="1"/>
</dbReference>
<dbReference type="SUPFAM" id="SSF52087">
    <property type="entry name" value="CRAL/TRIO domain"/>
    <property type="match status" value="1"/>
</dbReference>
<dbReference type="STRING" id="5539.A0A3E2HFE7"/>
<feature type="non-terminal residue" evidence="2">
    <location>
        <position position="425"/>
    </location>
</feature>
<dbReference type="PANTHER" id="PTHR45657">
    <property type="entry name" value="CRAL-TRIO DOMAIN-CONTAINING PROTEIN YKL091C-RELATED"/>
    <property type="match status" value="1"/>
</dbReference>
<dbReference type="OMA" id="DWRKAND"/>
<dbReference type="InterPro" id="IPR036865">
    <property type="entry name" value="CRAL-TRIO_dom_sf"/>
</dbReference>
<feature type="non-terminal residue" evidence="2">
    <location>
        <position position="1"/>
    </location>
</feature>
<dbReference type="InterPro" id="IPR036273">
    <property type="entry name" value="CRAL/TRIO_N_dom_sf"/>
</dbReference>
<dbReference type="EMBL" id="NCSJ02000062">
    <property type="protein sequence ID" value="RFU32097.1"/>
    <property type="molecule type" value="Genomic_DNA"/>
</dbReference>
<name>A0A3E2HFE7_SCYLI</name>
<sequence>MSGTSGPAHRVQSAAVEYGYPIGHLGHLTEEEESALKEFKTVCKEKGYYKPGNGPAEPPSHDDATLLRYLRARRFNVQDAWKQFEDTENWRKSNQLDLLYETIDLNHYEETRVLYPQWTGRRDRRGMPVYLFEVRHLHAKAMAAYEKSAAKTHSKAVPDGKTPAKLLRLFALYENLTRFVLPLCTALTDRDNANTPITQSNNIVDISGVGLKQFWNLRGHMQDASQLATAHYPETLDRIFIIGAPAFFPTVWGWIKRWFDPITTSKIFILGHHEVKETLEKFIEPANIPKKFGGELDFDWGDFPNLDPALEGIVTWKDGHKDFPHGPMYWVPVDGKNEMQLKVVGSVDDKERDEIACTVKTPSLDNDSTVANGHTVESKAIDAQPNEGSSVDSTAGSLNRLSINEKQEAIQLNGKAVESQVESAA</sequence>
<protein>
    <recommendedName>
        <fullName evidence="1">CRAL-TRIO domain-containing protein</fullName>
    </recommendedName>
</protein>
<dbReference type="InterPro" id="IPR051026">
    <property type="entry name" value="PI/PC_transfer"/>
</dbReference>
<evidence type="ECO:0000313" key="3">
    <source>
        <dbReference type="Proteomes" id="UP000258309"/>
    </source>
</evidence>
<evidence type="ECO:0000259" key="1">
    <source>
        <dbReference type="PROSITE" id="PS50191"/>
    </source>
</evidence>
<comment type="caution">
    <text evidence="2">The sequence shown here is derived from an EMBL/GenBank/DDBJ whole genome shotgun (WGS) entry which is preliminary data.</text>
</comment>
<dbReference type="SUPFAM" id="SSF46938">
    <property type="entry name" value="CRAL/TRIO N-terminal domain"/>
    <property type="match status" value="1"/>
</dbReference>
<dbReference type="InterPro" id="IPR011074">
    <property type="entry name" value="CRAL/TRIO_N_dom"/>
</dbReference>
<dbReference type="AlphaFoldDB" id="A0A3E2HFE7"/>
<dbReference type="Proteomes" id="UP000258309">
    <property type="component" value="Unassembled WGS sequence"/>
</dbReference>
<dbReference type="InterPro" id="IPR001251">
    <property type="entry name" value="CRAL-TRIO_dom"/>
</dbReference>
<dbReference type="SMART" id="SM00516">
    <property type="entry name" value="SEC14"/>
    <property type="match status" value="1"/>
</dbReference>
<evidence type="ECO:0000313" key="2">
    <source>
        <dbReference type="EMBL" id="RFU32097.1"/>
    </source>
</evidence>
<dbReference type="PANTHER" id="PTHR45657:SF3">
    <property type="entry name" value="TRANSPORTER, PUTATIVE (AFU_ORTHOLOGUE AFUA_5G09260)-RELATED"/>
    <property type="match status" value="1"/>
</dbReference>
<dbReference type="Pfam" id="PF00650">
    <property type="entry name" value="CRAL_TRIO"/>
    <property type="match status" value="1"/>
</dbReference>
<proteinExistence type="predicted"/>
<dbReference type="Pfam" id="PF03765">
    <property type="entry name" value="CRAL_TRIO_N"/>
    <property type="match status" value="1"/>
</dbReference>
<feature type="domain" description="CRAL-TRIO" evidence="1">
    <location>
        <begin position="107"/>
        <end position="300"/>
    </location>
</feature>